<dbReference type="OrthoDB" id="9787430at2"/>
<organism evidence="7 8">
    <name type="scientific">Fervidicola ferrireducens</name>
    <dbReference type="NCBI Taxonomy" id="520764"/>
    <lineage>
        <taxon>Bacteria</taxon>
        <taxon>Bacillati</taxon>
        <taxon>Bacillota</taxon>
        <taxon>Clostridia</taxon>
        <taxon>Thermosediminibacterales</taxon>
        <taxon>Thermosediminibacteraceae</taxon>
        <taxon>Fervidicola</taxon>
    </lineage>
</organism>
<dbReference type="RefSeq" id="WP_066352827.1">
    <property type="nucleotide sequence ID" value="NZ_LOED01000009.1"/>
</dbReference>
<keyword evidence="4 6" id="KW-1133">Transmembrane helix</keyword>
<dbReference type="Pfam" id="PF04286">
    <property type="entry name" value="DUF445"/>
    <property type="match status" value="2"/>
</dbReference>
<evidence type="ECO:0008006" key="9">
    <source>
        <dbReference type="Google" id="ProtNLM"/>
    </source>
</evidence>
<gene>
    <name evidence="7" type="ORF">AN618_10240</name>
</gene>
<accession>A0A140LAS2</accession>
<dbReference type="EMBL" id="LOED01000009">
    <property type="protein sequence ID" value="KXG77647.1"/>
    <property type="molecule type" value="Genomic_DNA"/>
</dbReference>
<evidence type="ECO:0000256" key="1">
    <source>
        <dbReference type="ARBA" id="ARBA00004308"/>
    </source>
</evidence>
<protein>
    <recommendedName>
        <fullName evidence="9">DUF445 domain-containing protein</fullName>
    </recommendedName>
</protein>
<evidence type="ECO:0000256" key="2">
    <source>
        <dbReference type="ARBA" id="ARBA00008053"/>
    </source>
</evidence>
<evidence type="ECO:0000256" key="6">
    <source>
        <dbReference type="SAM" id="Phobius"/>
    </source>
</evidence>
<proteinExistence type="inferred from homology"/>
<dbReference type="FunCoup" id="A0A140LAS2">
    <property type="interactions" value="5"/>
</dbReference>
<evidence type="ECO:0000256" key="5">
    <source>
        <dbReference type="ARBA" id="ARBA00023136"/>
    </source>
</evidence>
<feature type="transmembrane region" description="Helical" evidence="6">
    <location>
        <begin position="12"/>
        <end position="33"/>
    </location>
</feature>
<dbReference type="Proteomes" id="UP000070427">
    <property type="component" value="Unassembled WGS sequence"/>
</dbReference>
<dbReference type="STRING" id="520764.AN618_10240"/>
<evidence type="ECO:0000256" key="3">
    <source>
        <dbReference type="ARBA" id="ARBA00022692"/>
    </source>
</evidence>
<comment type="caution">
    <text evidence="7">The sequence shown here is derived from an EMBL/GenBank/DDBJ whole genome shotgun (WGS) entry which is preliminary data.</text>
</comment>
<dbReference type="AlphaFoldDB" id="A0A140LAS2"/>
<comment type="similarity">
    <text evidence="2">Belongs to the UPF0754 family.</text>
</comment>
<sequence>MEGIYPIFQLVFTPLIGAFIGWQTNVLAIRLIFRPLKPIKILGMEFQGLIPKRRKELAKNIGEVLEREIISSDDIINRLTAEEMKLQILSRIKSIIEQKINEKLAYLPGSLKTVIANFLLDAVDRNGEMVYEELKKDLTAKVKEKFKLGSMVEEKLNSLDLNQLEELIVKLSKKELRQIELLGGVIGFFIGLIQAVFLHFFN</sequence>
<comment type="subcellular location">
    <subcellularLocation>
        <location evidence="1">Endomembrane system</location>
    </subcellularLocation>
</comment>
<keyword evidence="5 6" id="KW-0472">Membrane</keyword>
<dbReference type="InterPro" id="IPR007383">
    <property type="entry name" value="DUF445"/>
</dbReference>
<dbReference type="InParanoid" id="A0A140LAS2"/>
<dbReference type="PANTHER" id="PTHR35791">
    <property type="entry name" value="UPF0754 MEMBRANE PROTEIN YHEB"/>
    <property type="match status" value="1"/>
</dbReference>
<dbReference type="GO" id="GO:0012505">
    <property type="term" value="C:endomembrane system"/>
    <property type="evidence" value="ECO:0007669"/>
    <property type="project" value="UniProtKB-SubCell"/>
</dbReference>
<name>A0A140LAS2_9FIRM</name>
<keyword evidence="8" id="KW-1185">Reference proteome</keyword>
<evidence type="ECO:0000313" key="7">
    <source>
        <dbReference type="EMBL" id="KXG77647.1"/>
    </source>
</evidence>
<reference evidence="7 8" key="1">
    <citation type="submission" date="2015-12" db="EMBL/GenBank/DDBJ databases">
        <title>Draft genome sequnece of Fervidicola ferrireducens strain Y170.</title>
        <authorList>
            <person name="Patel B.K."/>
        </authorList>
    </citation>
    <scope>NUCLEOTIDE SEQUENCE [LARGE SCALE GENOMIC DNA]</scope>
    <source>
        <strain evidence="7 8">Y170</strain>
    </source>
</reference>
<keyword evidence="3 6" id="KW-0812">Transmembrane</keyword>
<dbReference type="PANTHER" id="PTHR35791:SF1">
    <property type="entry name" value="UPF0754 MEMBRANE PROTEIN YHEB"/>
    <property type="match status" value="1"/>
</dbReference>
<evidence type="ECO:0000256" key="4">
    <source>
        <dbReference type="ARBA" id="ARBA00022989"/>
    </source>
</evidence>
<evidence type="ECO:0000313" key="8">
    <source>
        <dbReference type="Proteomes" id="UP000070427"/>
    </source>
</evidence>
<feature type="transmembrane region" description="Helical" evidence="6">
    <location>
        <begin position="181"/>
        <end position="201"/>
    </location>
</feature>